<dbReference type="Proteomes" id="UP001213000">
    <property type="component" value="Unassembled WGS sequence"/>
</dbReference>
<organism evidence="5 6">
    <name type="scientific">Leucocoprinus birnbaumii</name>
    <dbReference type="NCBI Taxonomy" id="56174"/>
    <lineage>
        <taxon>Eukaryota</taxon>
        <taxon>Fungi</taxon>
        <taxon>Dikarya</taxon>
        <taxon>Basidiomycota</taxon>
        <taxon>Agaricomycotina</taxon>
        <taxon>Agaricomycetes</taxon>
        <taxon>Agaricomycetidae</taxon>
        <taxon>Agaricales</taxon>
        <taxon>Agaricineae</taxon>
        <taxon>Agaricaceae</taxon>
        <taxon>Leucocoprinus</taxon>
    </lineage>
</organism>
<evidence type="ECO:0000256" key="3">
    <source>
        <dbReference type="SAM" id="MobiDB-lite"/>
    </source>
</evidence>
<dbReference type="Gene3D" id="3.30.70.330">
    <property type="match status" value="2"/>
</dbReference>
<sequence>MFSNLLRQQARLALSSRVSSLLSRQSPRYVMGTTHRLFSISRAQSQDSSPFSQTNGQPLDSTSEAPIYNSENHSENRPEGARNTQKKRVVHVGNVPWTCDEQDVKDTFAEYGGIRRIIIIRDKEGQSLGRGYIEFAEDKDAERVVQSGLEEPFVMQERVLRVETAGVFPHEWRTDSKGPGTPNPTLHISNYPIPGDKASVLALLHNFTRNISRIHFMRDREGNDTGKLFVTFKDIQSAEKALDTFFDHEMEGVRLHVRYALDKRSPRPARSSRITFHT</sequence>
<feature type="compositionally biased region" description="Polar residues" evidence="3">
    <location>
        <begin position="42"/>
        <end position="64"/>
    </location>
</feature>
<evidence type="ECO:0000256" key="1">
    <source>
        <dbReference type="ARBA" id="ARBA00022884"/>
    </source>
</evidence>
<dbReference type="PROSITE" id="PS50102">
    <property type="entry name" value="RRM"/>
    <property type="match status" value="2"/>
</dbReference>
<accession>A0AAD5YR41</accession>
<dbReference type="CDD" id="cd00590">
    <property type="entry name" value="RRM_SF"/>
    <property type="match status" value="2"/>
</dbReference>
<dbReference type="PANTHER" id="PTHR48024:SF56">
    <property type="entry name" value="HETEROGENEOUS NUCLEAR RIBONUCLEOPROTEIN A0"/>
    <property type="match status" value="1"/>
</dbReference>
<dbReference type="GO" id="GO:0005634">
    <property type="term" value="C:nucleus"/>
    <property type="evidence" value="ECO:0007669"/>
    <property type="project" value="TreeGrafter"/>
</dbReference>
<dbReference type="PANTHER" id="PTHR48024">
    <property type="entry name" value="GEO13361P1-RELATED"/>
    <property type="match status" value="1"/>
</dbReference>
<keyword evidence="1 2" id="KW-0694">RNA-binding</keyword>
<keyword evidence="6" id="KW-1185">Reference proteome</keyword>
<evidence type="ECO:0000313" key="6">
    <source>
        <dbReference type="Proteomes" id="UP001213000"/>
    </source>
</evidence>
<dbReference type="SUPFAM" id="SSF54928">
    <property type="entry name" value="RNA-binding domain, RBD"/>
    <property type="match status" value="1"/>
</dbReference>
<name>A0AAD5YR41_9AGAR</name>
<feature type="domain" description="RRM" evidence="4">
    <location>
        <begin position="88"/>
        <end position="167"/>
    </location>
</feature>
<dbReference type="InterPro" id="IPR012677">
    <property type="entry name" value="Nucleotide-bd_a/b_plait_sf"/>
</dbReference>
<dbReference type="InterPro" id="IPR000504">
    <property type="entry name" value="RRM_dom"/>
</dbReference>
<dbReference type="AlphaFoldDB" id="A0AAD5YR41"/>
<dbReference type="InterPro" id="IPR050886">
    <property type="entry name" value="RNA-binding_reg"/>
</dbReference>
<dbReference type="InterPro" id="IPR035979">
    <property type="entry name" value="RBD_domain_sf"/>
</dbReference>
<proteinExistence type="predicted"/>
<dbReference type="SMART" id="SM00360">
    <property type="entry name" value="RRM"/>
    <property type="match status" value="2"/>
</dbReference>
<evidence type="ECO:0000256" key="2">
    <source>
        <dbReference type="PROSITE-ProRule" id="PRU00176"/>
    </source>
</evidence>
<dbReference type="GO" id="GO:0003723">
    <property type="term" value="F:RNA binding"/>
    <property type="evidence" value="ECO:0007669"/>
    <property type="project" value="UniProtKB-UniRule"/>
</dbReference>
<feature type="domain" description="RRM" evidence="4">
    <location>
        <begin position="184"/>
        <end position="262"/>
    </location>
</feature>
<evidence type="ECO:0000259" key="4">
    <source>
        <dbReference type="PROSITE" id="PS50102"/>
    </source>
</evidence>
<gene>
    <name evidence="5" type="ORF">NP233_g5254</name>
</gene>
<protein>
    <recommendedName>
        <fullName evidence="4">RRM domain-containing protein</fullName>
    </recommendedName>
</protein>
<reference evidence="5" key="1">
    <citation type="submission" date="2022-07" db="EMBL/GenBank/DDBJ databases">
        <title>Genome Sequence of Leucocoprinus birnbaumii.</title>
        <authorList>
            <person name="Buettner E."/>
        </authorList>
    </citation>
    <scope>NUCLEOTIDE SEQUENCE</scope>
    <source>
        <strain evidence="5">VT141</strain>
    </source>
</reference>
<evidence type="ECO:0000313" key="5">
    <source>
        <dbReference type="EMBL" id="KAJ3569126.1"/>
    </source>
</evidence>
<dbReference type="Pfam" id="PF00076">
    <property type="entry name" value="RRM_1"/>
    <property type="match status" value="1"/>
</dbReference>
<feature type="region of interest" description="Disordered" evidence="3">
    <location>
        <begin position="42"/>
        <end position="88"/>
    </location>
</feature>
<comment type="caution">
    <text evidence="5">The sequence shown here is derived from an EMBL/GenBank/DDBJ whole genome shotgun (WGS) entry which is preliminary data.</text>
</comment>
<dbReference type="EMBL" id="JANIEX010000305">
    <property type="protein sequence ID" value="KAJ3569126.1"/>
    <property type="molecule type" value="Genomic_DNA"/>
</dbReference>